<dbReference type="RefSeq" id="WP_148093324.1">
    <property type="nucleotide sequence ID" value="NZ_BSTW01000004.1"/>
</dbReference>
<dbReference type="EMBL" id="AP018358">
    <property type="protein sequence ID" value="BBA43256.1"/>
    <property type="molecule type" value="Genomic_DNA"/>
</dbReference>
<protein>
    <recommendedName>
        <fullName evidence="2">Lipoprotein</fullName>
    </recommendedName>
</protein>
<reference evidence="1" key="1">
    <citation type="journal article" date="2016" name="Biosci. Biotechnol. Biochem.">
        <title>Bioconversion of AHX to AOH by resting cells of Burkholderia contaminans CH-1.</title>
        <authorList>
            <person name="Choi J.H."/>
            <person name="Kikuchi A."/>
            <person name="Pumkaeo P."/>
            <person name="Hirai H."/>
            <person name="Tokuyama S."/>
            <person name="Kawagishi H."/>
        </authorList>
    </citation>
    <scope>NUCLEOTIDE SEQUENCE</scope>
    <source>
        <strain evidence="1">CH-1</strain>
    </source>
</reference>
<gene>
    <name evidence="1" type="ORF">BCCH1_57550</name>
</gene>
<accession>A0A250LFB0</accession>
<dbReference type="PROSITE" id="PS51257">
    <property type="entry name" value="PROKAR_LIPOPROTEIN"/>
    <property type="match status" value="1"/>
</dbReference>
<evidence type="ECO:0000313" key="1">
    <source>
        <dbReference type="EMBL" id="BBA43256.1"/>
    </source>
</evidence>
<sequence length="198" mass="21676">MNKSVRIFASARAIALCVISAWLLSACVSPLLTTDIKLGPNDTTAKVRFRFVGNGWLNILEHGSAACYAEADPAIRSLASITYQARSLNATTWLFSQPRLGMPNDLEDVSQLTYAEVVVKAGIPLVFSAHWSIGDRYRYYKAWRFLSFTPAAGADYEVVVTDDVKIPMGVTIARLQVEDGKVVRSPVEATSLRICGTT</sequence>
<name>A0A250LFB0_9BURK</name>
<dbReference type="GeneID" id="93194270"/>
<reference evidence="1" key="2">
    <citation type="journal article" date="2017" name="Genome Announc.">
        <title>High-Quality Draft Genome Sequence of Burkholderia contaminans CH-1, a Gram-Negative Bacterium That Metabolizes 2-Azahypoxanthine, a Plant Growth-Regulating Compound.</title>
        <authorList>
            <person name="Choi J.-H."/>
            <person name="Sugiura H."/>
            <person name="Moriuchi R."/>
            <person name="Kawagishi H."/>
            <person name="Dohra H."/>
        </authorList>
    </citation>
    <scope>NUCLEOTIDE SEQUENCE</scope>
    <source>
        <strain evidence="1">CH-1</strain>
    </source>
</reference>
<dbReference type="AlphaFoldDB" id="A0A250LFB0"/>
<evidence type="ECO:0008006" key="2">
    <source>
        <dbReference type="Google" id="ProtNLM"/>
    </source>
</evidence>
<organism evidence="1">
    <name type="scientific">Burkholderia contaminans</name>
    <dbReference type="NCBI Taxonomy" id="488447"/>
    <lineage>
        <taxon>Bacteria</taxon>
        <taxon>Pseudomonadati</taxon>
        <taxon>Pseudomonadota</taxon>
        <taxon>Betaproteobacteria</taxon>
        <taxon>Burkholderiales</taxon>
        <taxon>Burkholderiaceae</taxon>
        <taxon>Burkholderia</taxon>
        <taxon>Burkholderia cepacia complex</taxon>
    </lineage>
</organism>
<proteinExistence type="predicted"/>